<dbReference type="PANTHER" id="PTHR38248">
    <property type="entry name" value="FUNK1 6"/>
    <property type="match status" value="1"/>
</dbReference>
<evidence type="ECO:0000313" key="4">
    <source>
        <dbReference type="Proteomes" id="UP001140091"/>
    </source>
</evidence>
<evidence type="ECO:0000313" key="3">
    <source>
        <dbReference type="EMBL" id="KAJ2929574.1"/>
    </source>
</evidence>
<dbReference type="Proteomes" id="UP001140091">
    <property type="component" value="Unassembled WGS sequence"/>
</dbReference>
<feature type="region of interest" description="Disordered" evidence="1">
    <location>
        <begin position="89"/>
        <end position="109"/>
    </location>
</feature>
<dbReference type="EMBL" id="JANBPK010000866">
    <property type="protein sequence ID" value="KAJ2929574.1"/>
    <property type="molecule type" value="Genomic_DNA"/>
</dbReference>
<name>A0A9W8MIA2_9AGAR</name>
<dbReference type="OrthoDB" id="2739948at2759"/>
<feature type="domain" description="Fungal-type protein kinase" evidence="2">
    <location>
        <begin position="469"/>
        <end position="601"/>
    </location>
</feature>
<proteinExistence type="predicted"/>
<dbReference type="AlphaFoldDB" id="A0A9W8MIA2"/>
<accession>A0A9W8MIA2</accession>
<evidence type="ECO:0000259" key="2">
    <source>
        <dbReference type="Pfam" id="PF17667"/>
    </source>
</evidence>
<feature type="compositionally biased region" description="Basic and acidic residues" evidence="1">
    <location>
        <begin position="759"/>
        <end position="770"/>
    </location>
</feature>
<organism evidence="3 4">
    <name type="scientific">Candolleomyces eurysporus</name>
    <dbReference type="NCBI Taxonomy" id="2828524"/>
    <lineage>
        <taxon>Eukaryota</taxon>
        <taxon>Fungi</taxon>
        <taxon>Dikarya</taxon>
        <taxon>Basidiomycota</taxon>
        <taxon>Agaricomycotina</taxon>
        <taxon>Agaricomycetes</taxon>
        <taxon>Agaricomycetidae</taxon>
        <taxon>Agaricales</taxon>
        <taxon>Agaricineae</taxon>
        <taxon>Psathyrellaceae</taxon>
        <taxon>Candolleomyces</taxon>
    </lineage>
</organism>
<feature type="region of interest" description="Disordered" evidence="1">
    <location>
        <begin position="730"/>
        <end position="776"/>
    </location>
</feature>
<gene>
    <name evidence="3" type="ORF">H1R20_g7519</name>
</gene>
<keyword evidence="4" id="KW-1185">Reference proteome</keyword>
<feature type="region of interest" description="Disordered" evidence="1">
    <location>
        <begin position="1"/>
        <end position="21"/>
    </location>
</feature>
<evidence type="ECO:0000256" key="1">
    <source>
        <dbReference type="SAM" id="MobiDB-lite"/>
    </source>
</evidence>
<sequence>MLASGSSKHNERNQNRPLALPTFPVALDSAGKPVDTLRLKENADIITPIDLQLVLKEKQQPQVNPEVQTSTTLNKEQLDIPCLNAKGVTGKPKAKSEMPPANFNNANPKSDNDDAVAMESMLSEQKKWVARDIERHSHDYSEESRIPLELQNGITSDERIQEFLDKNPIYDLDKQLWAGFEEDNRLLAEGANLRDVVYDIINAILEEWGTTLHGRRKLRRTYDLKLFHETKFSSGYSCPDFVIEARGPSFERPEQGDVGFSNIATCITIDPPGLESNLGDMFERHAVLARQIFAHQPNRRFVRTCCIDQEGIAWYHFDRSGLYENFGGFYNEEPHNFIRLILGLSSLDEEILGLDTSIRWRLDREGRKATGTVAVVDERKVSRKFKMVFVEPMFRKSSIYGTGTVVWVVEDSESGEEVLVKDSWRGDGEEWVSECENLKAARGLDGVVQMISCEEDRVQTKNFGVFREDDPECMNFIQSRMVMERYEHHLFAFSFERQLLCALRDAIAGHRNLVIKAGIIQRDVAWRNILFGKPDAKPGNRGILIDLDLALPISSIKPVCTAVGHAQFCSIATLFNAISHSKDRRRLPHDYLDDLEAGFYTTSTIMYELDGPGICRDPLPEFVSEWLGCANIGFTKNLQFKRNFILSEDPIDPKDYIAPFWSEASRNLVEKYYTFTRQMAQVKEDIRRDYSSEKAHEKLQDLLAGPAVFQNYDHVINLFDVAIMQLDSAKEKNSNSPAQGTKRKAKDALENLLGPCDANDNRARRLKLESTGEEDV</sequence>
<feature type="non-terminal residue" evidence="3">
    <location>
        <position position="776"/>
    </location>
</feature>
<dbReference type="SUPFAM" id="SSF56112">
    <property type="entry name" value="Protein kinase-like (PK-like)"/>
    <property type="match status" value="1"/>
</dbReference>
<dbReference type="PANTHER" id="PTHR38248:SF2">
    <property type="entry name" value="FUNK1 11"/>
    <property type="match status" value="1"/>
</dbReference>
<protein>
    <recommendedName>
        <fullName evidence="2">Fungal-type protein kinase domain-containing protein</fullName>
    </recommendedName>
</protein>
<feature type="domain" description="Fungal-type protein kinase" evidence="2">
    <location>
        <begin position="251"/>
        <end position="455"/>
    </location>
</feature>
<reference evidence="3" key="1">
    <citation type="submission" date="2022-06" db="EMBL/GenBank/DDBJ databases">
        <title>Genome Sequence of Candolleomyces eurysporus.</title>
        <authorList>
            <person name="Buettner E."/>
        </authorList>
    </citation>
    <scope>NUCLEOTIDE SEQUENCE</scope>
    <source>
        <strain evidence="3">VTCC 930004</strain>
    </source>
</reference>
<comment type="caution">
    <text evidence="3">The sequence shown here is derived from an EMBL/GenBank/DDBJ whole genome shotgun (WGS) entry which is preliminary data.</text>
</comment>
<dbReference type="Pfam" id="PF17667">
    <property type="entry name" value="Pkinase_fungal"/>
    <property type="match status" value="2"/>
</dbReference>
<dbReference type="InterPro" id="IPR011009">
    <property type="entry name" value="Kinase-like_dom_sf"/>
</dbReference>
<dbReference type="InterPro" id="IPR040976">
    <property type="entry name" value="Pkinase_fungal"/>
</dbReference>